<name>A0A2R8BFK4_9RHOB</name>
<dbReference type="InterPro" id="IPR005311">
    <property type="entry name" value="PBP_dimer"/>
</dbReference>
<dbReference type="GO" id="GO:0009002">
    <property type="term" value="F:serine-type D-Ala-D-Ala carboxypeptidase activity"/>
    <property type="evidence" value="ECO:0007669"/>
    <property type="project" value="UniProtKB-EC"/>
</dbReference>
<dbReference type="Proteomes" id="UP000244880">
    <property type="component" value="Unassembled WGS sequence"/>
</dbReference>
<sequence>MIRIPLRPLARILEARENGVNPDAIERENKRIRHEDMQARARSRAEGRLLVLGMFFFCAFAVVGGRMGMLATSDPVEPRSAALGAKISAQRADIVDRNGNLLATNFETHALYAQPHQLIDPEGSAKALVGIFPDLDPARLLKDFTGKRKFLWVKKKISPEQMQAVHDIGDPGLLFGPRDMRLYPNGSLAAHVMGGASFGKEGVSAAEVIGVAGVEKYFDEYLRDPANGNRPLELSLDLTVQAAAERVLYGGMKLLNAKGATSVLMDVHTGEVISVVSLPDFDPNNRPRPITQGDKGDDPLFNRSVQGVYELGSVFKIFTAAQAVDLGLVNPSTMIKTDGPMRVGGYPIGEFRNKNYGTLSVTDIIVKSSNRGTGRMVLQIGSKRQKEFLKSMGFFEPTDFEIVEASGGKPLLPKRWTDLSAVTISYGHGLSSSPMHLAAGYAAIANGGFAVTPTILKQDGAKHGPRVMSTNAASAARTMLRKVVSEGTASFAEVEGYAVGGKTGTADKPRPRGGYYDDKVIATFASIFPAHDPRYVLVVTLDEPVETSGDKPRRTAGWTAVPVAAEMIRRVAPLLGMRPTVEPVSLADITLTSSN</sequence>
<feature type="domain" description="Penicillin-binding protein transpeptidase" evidence="5">
    <location>
        <begin position="261"/>
        <end position="549"/>
    </location>
</feature>
<dbReference type="RefSeq" id="WP_108828872.1">
    <property type="nucleotide sequence ID" value="NZ_OMOR01000001.1"/>
</dbReference>
<dbReference type="Gene3D" id="3.90.1310.10">
    <property type="entry name" value="Penicillin-binding protein 2a (Domain 2)"/>
    <property type="match status" value="1"/>
</dbReference>
<protein>
    <submittedName>
        <fullName evidence="7">Putative peptidoglycan D,D-transpeptidase FtsI</fullName>
        <ecNumber evidence="7">3.4.16.4</ecNumber>
    </submittedName>
</protein>
<keyword evidence="7" id="KW-0378">Hydrolase</keyword>
<organism evidence="7 8">
    <name type="scientific">Ascidiaceihabitans donghaensis</name>
    <dbReference type="NCBI Taxonomy" id="1510460"/>
    <lineage>
        <taxon>Bacteria</taxon>
        <taxon>Pseudomonadati</taxon>
        <taxon>Pseudomonadota</taxon>
        <taxon>Alphaproteobacteria</taxon>
        <taxon>Rhodobacterales</taxon>
        <taxon>Paracoccaceae</taxon>
        <taxon>Ascidiaceihabitans</taxon>
    </lineage>
</organism>
<feature type="transmembrane region" description="Helical" evidence="4">
    <location>
        <begin position="49"/>
        <end position="69"/>
    </location>
</feature>
<keyword evidence="2 7" id="KW-0121">Carboxypeptidase</keyword>
<dbReference type="SUPFAM" id="SSF56601">
    <property type="entry name" value="beta-lactamase/transpeptidase-like"/>
    <property type="match status" value="1"/>
</dbReference>
<dbReference type="InterPro" id="IPR012338">
    <property type="entry name" value="Beta-lactam/transpept-like"/>
</dbReference>
<evidence type="ECO:0000313" key="8">
    <source>
        <dbReference type="Proteomes" id="UP000244880"/>
    </source>
</evidence>
<keyword evidence="4" id="KW-0812">Transmembrane</keyword>
<dbReference type="PANTHER" id="PTHR30627:SF1">
    <property type="entry name" value="PEPTIDOGLYCAN D,D-TRANSPEPTIDASE FTSI"/>
    <property type="match status" value="1"/>
</dbReference>
<keyword evidence="4" id="KW-1133">Transmembrane helix</keyword>
<dbReference type="Gene3D" id="3.40.710.10">
    <property type="entry name" value="DD-peptidase/beta-lactamase superfamily"/>
    <property type="match status" value="1"/>
</dbReference>
<dbReference type="AlphaFoldDB" id="A0A2R8BFK4"/>
<keyword evidence="8" id="KW-1185">Reference proteome</keyword>
<evidence type="ECO:0000259" key="6">
    <source>
        <dbReference type="Pfam" id="PF03717"/>
    </source>
</evidence>
<reference evidence="7 8" key="1">
    <citation type="submission" date="2018-03" db="EMBL/GenBank/DDBJ databases">
        <authorList>
            <person name="Keele B.F."/>
        </authorList>
    </citation>
    <scope>NUCLEOTIDE SEQUENCE [LARGE SCALE GENOMIC DNA]</scope>
    <source>
        <strain evidence="7 8">CECT 8599</strain>
    </source>
</reference>
<evidence type="ECO:0000256" key="1">
    <source>
        <dbReference type="ARBA" id="ARBA00004370"/>
    </source>
</evidence>
<evidence type="ECO:0000259" key="5">
    <source>
        <dbReference type="Pfam" id="PF00905"/>
    </source>
</evidence>
<dbReference type="OrthoDB" id="9789078at2"/>
<proteinExistence type="predicted"/>
<evidence type="ECO:0000256" key="3">
    <source>
        <dbReference type="ARBA" id="ARBA00023136"/>
    </source>
</evidence>
<keyword evidence="2 7" id="KW-0645">Protease</keyword>
<evidence type="ECO:0000313" key="7">
    <source>
        <dbReference type="EMBL" id="SPH21835.1"/>
    </source>
</evidence>
<dbReference type="GO" id="GO:0008658">
    <property type="term" value="F:penicillin binding"/>
    <property type="evidence" value="ECO:0007669"/>
    <property type="project" value="InterPro"/>
</dbReference>
<evidence type="ECO:0000256" key="4">
    <source>
        <dbReference type="SAM" id="Phobius"/>
    </source>
</evidence>
<keyword evidence="3 4" id="KW-0472">Membrane</keyword>
<dbReference type="Pfam" id="PF03717">
    <property type="entry name" value="PBP_dimer"/>
    <property type="match status" value="1"/>
</dbReference>
<evidence type="ECO:0000256" key="2">
    <source>
        <dbReference type="ARBA" id="ARBA00022645"/>
    </source>
</evidence>
<dbReference type="InterPro" id="IPR001460">
    <property type="entry name" value="PCN-bd_Tpept"/>
</dbReference>
<dbReference type="EC" id="3.4.16.4" evidence="7"/>
<dbReference type="PANTHER" id="PTHR30627">
    <property type="entry name" value="PEPTIDOGLYCAN D,D-TRANSPEPTIDASE"/>
    <property type="match status" value="1"/>
</dbReference>
<dbReference type="InterPro" id="IPR050515">
    <property type="entry name" value="Beta-lactam/transpept"/>
</dbReference>
<dbReference type="EMBL" id="OMOR01000001">
    <property type="protein sequence ID" value="SPH21835.1"/>
    <property type="molecule type" value="Genomic_DNA"/>
</dbReference>
<dbReference type="InterPro" id="IPR036138">
    <property type="entry name" value="PBP_dimer_sf"/>
</dbReference>
<comment type="subcellular location">
    <subcellularLocation>
        <location evidence="1">Membrane</location>
    </subcellularLocation>
</comment>
<feature type="domain" description="Penicillin-binding protein dimerisation" evidence="6">
    <location>
        <begin position="87"/>
        <end position="223"/>
    </location>
</feature>
<dbReference type="GO" id="GO:0071555">
    <property type="term" value="P:cell wall organization"/>
    <property type="evidence" value="ECO:0007669"/>
    <property type="project" value="TreeGrafter"/>
</dbReference>
<accession>A0A2R8BFK4</accession>
<dbReference type="SUPFAM" id="SSF56519">
    <property type="entry name" value="Penicillin binding protein dimerisation domain"/>
    <property type="match status" value="1"/>
</dbReference>
<dbReference type="Pfam" id="PF00905">
    <property type="entry name" value="Transpeptidase"/>
    <property type="match status" value="1"/>
</dbReference>
<dbReference type="GO" id="GO:0005886">
    <property type="term" value="C:plasma membrane"/>
    <property type="evidence" value="ECO:0007669"/>
    <property type="project" value="TreeGrafter"/>
</dbReference>
<dbReference type="Gene3D" id="3.30.450.330">
    <property type="match status" value="1"/>
</dbReference>
<gene>
    <name evidence="7" type="primary">ftsI</name>
    <name evidence="7" type="ORF">ASD8599_02584</name>
</gene>